<feature type="repeat" description="ANK" evidence="3">
    <location>
        <begin position="314"/>
        <end position="346"/>
    </location>
</feature>
<keyword evidence="1" id="KW-0677">Repeat</keyword>
<feature type="compositionally biased region" description="Basic and acidic residues" evidence="4">
    <location>
        <begin position="767"/>
        <end position="789"/>
    </location>
</feature>
<gene>
    <name evidence="5" type="ORF">BEMITA_LOCUS4245</name>
</gene>
<dbReference type="AlphaFoldDB" id="A0A9P0F1I0"/>
<feature type="compositionally biased region" description="Basic and acidic residues" evidence="4">
    <location>
        <begin position="611"/>
        <end position="620"/>
    </location>
</feature>
<feature type="compositionally biased region" description="Basic and acidic residues" evidence="4">
    <location>
        <begin position="570"/>
        <end position="581"/>
    </location>
</feature>
<dbReference type="InterPro" id="IPR036770">
    <property type="entry name" value="Ankyrin_rpt-contain_sf"/>
</dbReference>
<dbReference type="Pfam" id="PF12796">
    <property type="entry name" value="Ank_2"/>
    <property type="match status" value="4"/>
</dbReference>
<feature type="compositionally biased region" description="Polar residues" evidence="4">
    <location>
        <begin position="465"/>
        <end position="474"/>
    </location>
</feature>
<evidence type="ECO:0000256" key="4">
    <source>
        <dbReference type="SAM" id="MobiDB-lite"/>
    </source>
</evidence>
<evidence type="ECO:0000313" key="6">
    <source>
        <dbReference type="Proteomes" id="UP001152759"/>
    </source>
</evidence>
<name>A0A9P0F1I0_BEMTA</name>
<evidence type="ECO:0000256" key="1">
    <source>
        <dbReference type="ARBA" id="ARBA00022737"/>
    </source>
</evidence>
<organism evidence="5 6">
    <name type="scientific">Bemisia tabaci</name>
    <name type="common">Sweetpotato whitefly</name>
    <name type="synonym">Aleurodes tabaci</name>
    <dbReference type="NCBI Taxonomy" id="7038"/>
    <lineage>
        <taxon>Eukaryota</taxon>
        <taxon>Metazoa</taxon>
        <taxon>Ecdysozoa</taxon>
        <taxon>Arthropoda</taxon>
        <taxon>Hexapoda</taxon>
        <taxon>Insecta</taxon>
        <taxon>Pterygota</taxon>
        <taxon>Neoptera</taxon>
        <taxon>Paraneoptera</taxon>
        <taxon>Hemiptera</taxon>
        <taxon>Sternorrhyncha</taxon>
        <taxon>Aleyrodoidea</taxon>
        <taxon>Aleyrodidae</taxon>
        <taxon>Aleyrodinae</taxon>
        <taxon>Bemisia</taxon>
    </lineage>
</organism>
<dbReference type="PANTHER" id="PTHR24198:SF165">
    <property type="entry name" value="ANKYRIN REPEAT-CONTAINING PROTEIN-RELATED"/>
    <property type="match status" value="1"/>
</dbReference>
<feature type="compositionally biased region" description="Basic and acidic residues" evidence="4">
    <location>
        <begin position="845"/>
        <end position="863"/>
    </location>
</feature>
<dbReference type="PANTHER" id="PTHR24198">
    <property type="entry name" value="ANKYRIN REPEAT AND PROTEIN KINASE DOMAIN-CONTAINING PROTEIN"/>
    <property type="match status" value="1"/>
</dbReference>
<dbReference type="InterPro" id="IPR002110">
    <property type="entry name" value="Ankyrin_rpt"/>
</dbReference>
<feature type="repeat" description="ANK" evidence="3">
    <location>
        <begin position="247"/>
        <end position="280"/>
    </location>
</feature>
<feature type="repeat" description="ANK" evidence="3">
    <location>
        <begin position="281"/>
        <end position="313"/>
    </location>
</feature>
<feature type="compositionally biased region" description="Basic and acidic residues" evidence="4">
    <location>
        <begin position="818"/>
        <end position="837"/>
    </location>
</feature>
<feature type="compositionally biased region" description="Basic and acidic residues" evidence="4">
    <location>
        <begin position="633"/>
        <end position="647"/>
    </location>
</feature>
<feature type="compositionally biased region" description="Basic and acidic residues" evidence="4">
    <location>
        <begin position="669"/>
        <end position="724"/>
    </location>
</feature>
<feature type="compositionally biased region" description="Basic and acidic residues" evidence="4">
    <location>
        <begin position="542"/>
        <end position="551"/>
    </location>
</feature>
<dbReference type="Pfam" id="PF13637">
    <property type="entry name" value="Ank_4"/>
    <property type="match status" value="1"/>
</dbReference>
<feature type="compositionally biased region" description="Basic residues" evidence="4">
    <location>
        <begin position="552"/>
        <end position="569"/>
    </location>
</feature>
<keyword evidence="6" id="KW-1185">Reference proteome</keyword>
<feature type="region of interest" description="Disordered" evidence="4">
    <location>
        <begin position="450"/>
        <end position="1010"/>
    </location>
</feature>
<feature type="repeat" description="ANK" evidence="3">
    <location>
        <begin position="103"/>
        <end position="135"/>
    </location>
</feature>
<evidence type="ECO:0000256" key="3">
    <source>
        <dbReference type="PROSITE-ProRule" id="PRU00023"/>
    </source>
</evidence>
<evidence type="ECO:0000313" key="5">
    <source>
        <dbReference type="EMBL" id="CAH0384964.1"/>
    </source>
</evidence>
<dbReference type="EMBL" id="OU963863">
    <property type="protein sequence ID" value="CAH0384964.1"/>
    <property type="molecule type" value="Genomic_DNA"/>
</dbReference>
<feature type="compositionally biased region" description="Basic and acidic residues" evidence="4">
    <location>
        <begin position="917"/>
        <end position="933"/>
    </location>
</feature>
<feature type="compositionally biased region" description="Basic residues" evidence="4">
    <location>
        <begin position="524"/>
        <end position="533"/>
    </location>
</feature>
<protein>
    <submittedName>
        <fullName evidence="5">Uncharacterized protein</fullName>
    </submittedName>
</protein>
<dbReference type="Gene3D" id="1.25.40.20">
    <property type="entry name" value="Ankyrin repeat-containing domain"/>
    <property type="match status" value="3"/>
</dbReference>
<feature type="compositionally biased region" description="Polar residues" evidence="4">
    <location>
        <begin position="794"/>
        <end position="815"/>
    </location>
</feature>
<dbReference type="SMART" id="SM00248">
    <property type="entry name" value="ANK"/>
    <property type="match status" value="12"/>
</dbReference>
<sequence>MISIKCEDIFVTVKESVTNMEGSHGSEGEGATPLMYACQQERPEDVRALLRSKPKCALERDRTLKTALHYCAENSSPICAELVLERAAELPGGHELLDAADEDGYTALHLVVIAGNSALLRFLISRRADVNKLDNERHSIVHWATVCGEVEALEIVLGAGANPSTPDIHGGYPVHYAAQMCGPSSEMGGDPRLGLAVLRLLLRHGVSVHVQDQDGRQPILWAASAGSADAILALVKAGANVEVDDKDGLTALHCAASRGHTECLETLVSLCGADIDVIDSNGCTALFYAVTLGHADATEFLLSNGSHPNRQDRKGRTPAHCGAAKGQMETVRKLGAHGADLWVRNVKGDYPLHEAVAAGRGSLVQWLLGARPEAINAPNNDGRCPLHVAAINNNVEMCKIILDHQGLVNPVMRTARGQLMTPLDAALHKGNRACAKYLQLHGGVPASKLTSHSAALRGPHRAESISDQMNTPDNLTVPALPRGAKSLSSSPVVLDTKSRTVQVRIREDVRHRRQSEYPSGDERRRRKRRVRHSRNSDNSSDLETKELEDTRRRRSKTKNRSRKGSRGKHKEGDEEDGRHSESSYSSSEESSGSDQDSQTGNQSRRKTSVSIERRTTESKTDQNNATKSANFEVKIKTDESSDARKSQPETGKTTGNQAPEVRKQTSRKSTKEETKVVKKEVVERTGDTEKSEKKETKTKTTKSEKTEKKETVNGEHQATDRPESEVAAAETGNAVPEITEGESSRVEPEDAASIEDAVTRQVVTAEVHQEHEENGQRAETKDSGEEKELVLQPEVQNSDVGNGEGTSQNNTTATEIVSKLEESKRETSETKREKRSTFEGTEYGTKNDENGEKFYENSTKEEVVEVFGQKVDIDTNYTKDERPRDESKPNVVSGEIEFGQVERTPADQTASNEQSDASERLGKDDVESERERAFSIVPDLQKRRESQSFRVLSDEDAESSQPVDSGFEPSPRRHKSTERGKSRIKRGKSTISQSQKKDKEKERDDEEEPNINVVSVTQAVQNSVRKYHLERRIFNELLELKRLQIRAGKSNEQVMVKRLVDEYKKAGLIVGLRQYDGAYSFKHFERYLYDQLRLLQSSDKKLIPRIKSSDNLDKLTAALRRTRAGKTILENIPDNPMLCTHCTHRCYHTTHAYTGIPCAAYIAKMNHHQMPKPTTVGRRNGFLPQIEGGKKQRSQEAGTDIAKYLRNVDPTRPVTLELSHGPERQVISLPTEKLDKNKRYYVTFTIKGGADSEKDENKHHHSSSM</sequence>
<feature type="compositionally biased region" description="Polar residues" evidence="4">
    <location>
        <begin position="906"/>
        <end position="915"/>
    </location>
</feature>
<accession>A0A9P0F1I0</accession>
<dbReference type="Proteomes" id="UP001152759">
    <property type="component" value="Chromosome 2"/>
</dbReference>
<feature type="compositionally biased region" description="Basic residues" evidence="4">
    <location>
        <begin position="972"/>
        <end position="988"/>
    </location>
</feature>
<dbReference type="SUPFAM" id="SSF48403">
    <property type="entry name" value="Ankyrin repeat"/>
    <property type="match status" value="2"/>
</dbReference>
<reference evidence="5" key="1">
    <citation type="submission" date="2021-12" db="EMBL/GenBank/DDBJ databases">
        <authorList>
            <person name="King R."/>
        </authorList>
    </citation>
    <scope>NUCLEOTIDE SEQUENCE</scope>
</reference>
<feature type="compositionally biased region" description="Polar residues" evidence="4">
    <location>
        <begin position="648"/>
        <end position="657"/>
    </location>
</feature>
<dbReference type="PROSITE" id="PS50088">
    <property type="entry name" value="ANK_REPEAT"/>
    <property type="match status" value="6"/>
</dbReference>
<dbReference type="PROSITE" id="PS50297">
    <property type="entry name" value="ANK_REP_REGION"/>
    <property type="match status" value="6"/>
</dbReference>
<feature type="repeat" description="ANK" evidence="3">
    <location>
        <begin position="214"/>
        <end position="246"/>
    </location>
</feature>
<keyword evidence="2 3" id="KW-0040">ANK repeat</keyword>
<feature type="compositionally biased region" description="Basic and acidic residues" evidence="4">
    <location>
        <begin position="871"/>
        <end position="888"/>
    </location>
</feature>
<evidence type="ECO:0000256" key="2">
    <source>
        <dbReference type="ARBA" id="ARBA00023043"/>
    </source>
</evidence>
<feature type="repeat" description="ANK" evidence="3">
    <location>
        <begin position="381"/>
        <end position="413"/>
    </location>
</feature>
<proteinExistence type="predicted"/>
<feature type="compositionally biased region" description="Low complexity" evidence="4">
    <location>
        <begin position="582"/>
        <end position="602"/>
    </location>
</feature>